<gene>
    <name evidence="1" type="ORF">RUM43_003519</name>
</gene>
<name>A0AAN8P2E5_POLSC</name>
<evidence type="ECO:0000313" key="2">
    <source>
        <dbReference type="Proteomes" id="UP001372834"/>
    </source>
</evidence>
<organism evidence="1 2">
    <name type="scientific">Polyplax serrata</name>
    <name type="common">Common mouse louse</name>
    <dbReference type="NCBI Taxonomy" id="468196"/>
    <lineage>
        <taxon>Eukaryota</taxon>
        <taxon>Metazoa</taxon>
        <taxon>Ecdysozoa</taxon>
        <taxon>Arthropoda</taxon>
        <taxon>Hexapoda</taxon>
        <taxon>Insecta</taxon>
        <taxon>Pterygota</taxon>
        <taxon>Neoptera</taxon>
        <taxon>Paraneoptera</taxon>
        <taxon>Psocodea</taxon>
        <taxon>Troctomorpha</taxon>
        <taxon>Phthiraptera</taxon>
        <taxon>Anoplura</taxon>
        <taxon>Polyplacidae</taxon>
        <taxon>Polyplax</taxon>
    </lineage>
</organism>
<sequence length="90" mass="10461">MAGLGREWAYLARNLVKFPKIATNRNQMANLAIDATVKVGGGRKKEGRVKCIYLAYGVGRTLKRPVRRWRRELINDQNQRWKLQRQAHTV</sequence>
<evidence type="ECO:0000313" key="1">
    <source>
        <dbReference type="EMBL" id="KAK6629701.1"/>
    </source>
</evidence>
<dbReference type="Proteomes" id="UP001372834">
    <property type="component" value="Unassembled WGS sequence"/>
</dbReference>
<comment type="caution">
    <text evidence="1">The sequence shown here is derived from an EMBL/GenBank/DDBJ whole genome shotgun (WGS) entry which is preliminary data.</text>
</comment>
<dbReference type="EMBL" id="JAWJWE010000036">
    <property type="protein sequence ID" value="KAK6629701.1"/>
    <property type="molecule type" value="Genomic_DNA"/>
</dbReference>
<protein>
    <submittedName>
        <fullName evidence="1">Uncharacterized protein</fullName>
    </submittedName>
</protein>
<dbReference type="AlphaFoldDB" id="A0AAN8P2E5"/>
<accession>A0AAN8P2E5</accession>
<reference evidence="1 2" key="1">
    <citation type="submission" date="2023-10" db="EMBL/GenBank/DDBJ databases">
        <title>Genomes of two closely related lineages of the louse Polyplax serrata with different host specificities.</title>
        <authorList>
            <person name="Martinu J."/>
            <person name="Tarabai H."/>
            <person name="Stefka J."/>
            <person name="Hypsa V."/>
        </authorList>
    </citation>
    <scope>NUCLEOTIDE SEQUENCE [LARGE SCALE GENOMIC DNA]</scope>
    <source>
        <strain evidence="1">HR10_N</strain>
    </source>
</reference>
<proteinExistence type="predicted"/>